<organism evidence="1 2">
    <name type="scientific">Kiloniella antarctica</name>
    <dbReference type="NCBI Taxonomy" id="1550907"/>
    <lineage>
        <taxon>Bacteria</taxon>
        <taxon>Pseudomonadati</taxon>
        <taxon>Pseudomonadota</taxon>
        <taxon>Alphaproteobacteria</taxon>
        <taxon>Rhodospirillales</taxon>
        <taxon>Kiloniellaceae</taxon>
        <taxon>Kiloniella</taxon>
    </lineage>
</organism>
<sequence length="96" mass="10561">MTVYSRSSSSSVPEPFRVTVFAPGKIQVRSLELIGTRTQAEAIDMSRNLLLEYLEQGHTAGGVELCGKGITHWVYRETGNSNLKESDRADFIEGLG</sequence>
<dbReference type="Proteomes" id="UP001597294">
    <property type="component" value="Unassembled WGS sequence"/>
</dbReference>
<accession>A0ABW5BSB9</accession>
<protein>
    <recommendedName>
        <fullName evidence="3">HicB-like antitoxin of toxin-antitoxin system domain-containing protein</fullName>
    </recommendedName>
</protein>
<proteinExistence type="predicted"/>
<reference evidence="2" key="1">
    <citation type="journal article" date="2019" name="Int. J. Syst. Evol. Microbiol.">
        <title>The Global Catalogue of Microorganisms (GCM) 10K type strain sequencing project: providing services to taxonomists for standard genome sequencing and annotation.</title>
        <authorList>
            <consortium name="The Broad Institute Genomics Platform"/>
            <consortium name="The Broad Institute Genome Sequencing Center for Infectious Disease"/>
            <person name="Wu L."/>
            <person name="Ma J."/>
        </authorList>
    </citation>
    <scope>NUCLEOTIDE SEQUENCE [LARGE SCALE GENOMIC DNA]</scope>
    <source>
        <strain evidence="2">CGMCC 4.7192</strain>
    </source>
</reference>
<name>A0ABW5BSB9_9PROT</name>
<evidence type="ECO:0008006" key="3">
    <source>
        <dbReference type="Google" id="ProtNLM"/>
    </source>
</evidence>
<dbReference type="EMBL" id="JBHUII010000013">
    <property type="protein sequence ID" value="MFD2207756.1"/>
    <property type="molecule type" value="Genomic_DNA"/>
</dbReference>
<evidence type="ECO:0000313" key="1">
    <source>
        <dbReference type="EMBL" id="MFD2207756.1"/>
    </source>
</evidence>
<evidence type="ECO:0000313" key="2">
    <source>
        <dbReference type="Proteomes" id="UP001597294"/>
    </source>
</evidence>
<dbReference type="RefSeq" id="WP_380254719.1">
    <property type="nucleotide sequence ID" value="NZ_JBHUII010000013.1"/>
</dbReference>
<keyword evidence="2" id="KW-1185">Reference proteome</keyword>
<comment type="caution">
    <text evidence="1">The sequence shown here is derived from an EMBL/GenBank/DDBJ whole genome shotgun (WGS) entry which is preliminary data.</text>
</comment>
<gene>
    <name evidence="1" type="ORF">ACFSKO_19250</name>
</gene>